<feature type="region of interest" description="Disordered" evidence="1">
    <location>
        <begin position="144"/>
        <end position="169"/>
    </location>
</feature>
<dbReference type="Gene3D" id="2.70.40.20">
    <property type="entry name" value="Baculovirus telokin-like protein 20"/>
    <property type="match status" value="1"/>
</dbReference>
<dbReference type="SUPFAM" id="SSF51289">
    <property type="entry name" value="Tlp20, baculovirus telokin-like protein"/>
    <property type="match status" value="1"/>
</dbReference>
<dbReference type="InterPro" id="IPR009092">
    <property type="entry name" value="Telokin-like_Tlp20_baculovir"/>
</dbReference>
<protein>
    <submittedName>
        <fullName evidence="2">TLP-20</fullName>
    </submittedName>
</protein>
<dbReference type="GeneID" id="41699966"/>
<evidence type="ECO:0000256" key="1">
    <source>
        <dbReference type="SAM" id="MobiDB-lite"/>
    </source>
</evidence>
<dbReference type="Pfam" id="PF06088">
    <property type="entry name" value="TLP-20"/>
    <property type="match status" value="1"/>
</dbReference>
<dbReference type="InterPro" id="IPR036731">
    <property type="entry name" value="Tlp20_sf"/>
</dbReference>
<dbReference type="KEGG" id="vg:41699966"/>
<evidence type="ECO:0000313" key="2">
    <source>
        <dbReference type="EMBL" id="AUA60303.1"/>
    </source>
</evidence>
<accession>A0A2H4UZS6</accession>
<dbReference type="EMBL" id="MF614691">
    <property type="protein sequence ID" value="AUA60303.1"/>
    <property type="molecule type" value="Genomic_DNA"/>
</dbReference>
<dbReference type="Proteomes" id="UP000290445">
    <property type="component" value="Segment"/>
</dbReference>
<keyword evidence="3" id="KW-1185">Reference proteome</keyword>
<evidence type="ECO:0000313" key="3">
    <source>
        <dbReference type="Proteomes" id="UP000290445"/>
    </source>
</evidence>
<organism evidence="2 3">
    <name type="scientific">Operophtera brumata nucleopolyhedrovirus</name>
    <dbReference type="NCBI Taxonomy" id="1046267"/>
    <lineage>
        <taxon>Viruses</taxon>
        <taxon>Viruses incertae sedis</taxon>
        <taxon>Naldaviricetes</taxon>
        <taxon>Lefavirales</taxon>
        <taxon>Baculoviridae</taxon>
        <taxon>Alphabaculovirus</taxon>
        <taxon>Alphabaculovirus opbrumatae</taxon>
    </lineage>
</organism>
<feature type="compositionally biased region" description="Basic and acidic residues" evidence="1">
    <location>
        <begin position="151"/>
        <end position="169"/>
    </location>
</feature>
<dbReference type="OrthoDB" id="14635at10239"/>
<sequence>MAINNTGTMDISVYVTQTIKENTTILSFSVQDEYHLKKLGVGAYPLTILETNLLKQINKFKYIIETSENNYNISLNFNSLGGINVLLFNRSPMTLKKDQCLFNIISENAENNNKMMPLANSDTNIEDESGIFDYLSSDLETDVTSIEDDDRGQLEPEPKRQKLDDIEQN</sequence>
<dbReference type="RefSeq" id="YP_009552632.1">
    <property type="nucleotide sequence ID" value="NC_040621.1"/>
</dbReference>
<proteinExistence type="predicted"/>
<reference evidence="2 3" key="1">
    <citation type="journal article" date="2017" name="Viruses">
        <title>The Operophtera brumata Nucleopolyhedrovirus (OpbuNPV) Represents an Early, Divergent Lineage within Genus Alphabaculovirus.</title>
        <authorList>
            <person name="Harrison R.L."/>
            <person name="Rowley D.L."/>
            <person name="Mowery J.D."/>
            <person name="Bauchan G.R."/>
            <person name="Burand J.P."/>
        </authorList>
    </citation>
    <scope>NUCLEOTIDE SEQUENCE [LARGE SCALE GENOMIC DNA]</scope>
    <source>
        <strain evidence="2">OpbuNPV-MA</strain>
    </source>
</reference>
<name>A0A2H4UZS6_9ABAC</name>